<dbReference type="InterPro" id="IPR005135">
    <property type="entry name" value="Endo/exonuclease/phosphatase"/>
</dbReference>
<evidence type="ECO:0008006" key="4">
    <source>
        <dbReference type="Google" id="ProtNLM"/>
    </source>
</evidence>
<evidence type="ECO:0000259" key="2">
    <source>
        <dbReference type="Pfam" id="PF14111"/>
    </source>
</evidence>
<dbReference type="GO" id="GO:0003824">
    <property type="term" value="F:catalytic activity"/>
    <property type="evidence" value="ECO:0007669"/>
    <property type="project" value="InterPro"/>
</dbReference>
<dbReference type="InterPro" id="IPR036691">
    <property type="entry name" value="Endo/exonu/phosph_ase_sf"/>
</dbReference>
<dbReference type="PANTHER" id="PTHR33710">
    <property type="entry name" value="BNAC02G09200D PROTEIN"/>
    <property type="match status" value="1"/>
</dbReference>
<dbReference type="Pfam" id="PF03372">
    <property type="entry name" value="Exo_endo_phos"/>
    <property type="match status" value="1"/>
</dbReference>
<dbReference type="AlphaFoldDB" id="A0A2N9G1X1"/>
<dbReference type="InterPro" id="IPR025558">
    <property type="entry name" value="DUF4283"/>
</dbReference>
<evidence type="ECO:0000313" key="3">
    <source>
        <dbReference type="EMBL" id="SPC93558.1"/>
    </source>
</evidence>
<reference evidence="3" key="1">
    <citation type="submission" date="2018-02" db="EMBL/GenBank/DDBJ databases">
        <authorList>
            <person name="Cohen D.B."/>
            <person name="Kent A.D."/>
        </authorList>
    </citation>
    <scope>NUCLEOTIDE SEQUENCE</scope>
</reference>
<gene>
    <name evidence="3" type="ORF">FSB_LOCUS21440</name>
</gene>
<feature type="domain" description="Endonuclease/exonuclease/phosphatase" evidence="1">
    <location>
        <begin position="388"/>
        <end position="561"/>
    </location>
</feature>
<name>A0A2N9G1X1_FAGSY</name>
<dbReference type="SUPFAM" id="SSF56219">
    <property type="entry name" value="DNase I-like"/>
    <property type="match status" value="1"/>
</dbReference>
<organism evidence="3">
    <name type="scientific">Fagus sylvatica</name>
    <name type="common">Beechnut</name>
    <dbReference type="NCBI Taxonomy" id="28930"/>
    <lineage>
        <taxon>Eukaryota</taxon>
        <taxon>Viridiplantae</taxon>
        <taxon>Streptophyta</taxon>
        <taxon>Embryophyta</taxon>
        <taxon>Tracheophyta</taxon>
        <taxon>Spermatophyta</taxon>
        <taxon>Magnoliopsida</taxon>
        <taxon>eudicotyledons</taxon>
        <taxon>Gunneridae</taxon>
        <taxon>Pentapetalae</taxon>
        <taxon>rosids</taxon>
        <taxon>fabids</taxon>
        <taxon>Fagales</taxon>
        <taxon>Fagaceae</taxon>
        <taxon>Fagus</taxon>
    </lineage>
</organism>
<dbReference type="Pfam" id="PF14111">
    <property type="entry name" value="DUF4283"/>
    <property type="match status" value="1"/>
</dbReference>
<accession>A0A2N9G1X1</accession>
<feature type="domain" description="DUF4283" evidence="2">
    <location>
        <begin position="47"/>
        <end position="108"/>
    </location>
</feature>
<protein>
    <recommendedName>
        <fullName evidence="4">DUF4283 domain-containing protein</fullName>
    </recommendedName>
</protein>
<dbReference type="PANTHER" id="PTHR33710:SF62">
    <property type="entry name" value="DUF4283 DOMAIN PROTEIN"/>
    <property type="match status" value="1"/>
</dbReference>
<evidence type="ECO:0000259" key="1">
    <source>
        <dbReference type="Pfam" id="PF03372"/>
    </source>
</evidence>
<dbReference type="Gene3D" id="3.60.10.10">
    <property type="entry name" value="Endonuclease/exonuclease/phosphatase"/>
    <property type="match status" value="1"/>
</dbReference>
<sequence length="845" mass="95883">MAEELEELCRCMRLSDHEKHHIRVRKERVVKSHQEAKFSILFNLLTTRLFNGDAFKSSVRAMWASHGVLSITTLDDNLFLAAFPSEVALMHVFTTSPWTFDKKLILMEVGRLIEVDVPKDSGVAWGRYLRIRVEVEIAKPLTRGCIVQVEETAPVEVALERRFLIEINMAYGSVLYLDIIRRVGEGGGSKHGASHQSASLHEDMSFANRGPQIPQETEVVPDCVEVTNMENETIHVPNFMDIQVGSSSGGTAGSTREMEAPLKVGSYSSVKLSTPTPPKIMQTNLKEYVEIGKTPVTRSESKPARAPTRGLWLRKTLRTLHAPPHHQVSVLSLPDTDSSFDHFHSIDRRPIYSPPQKLGHFEYSRAYQIPVVFYRNLETVSELQVLERKEDPNIVFVMETRLELQNLEFLRVRLGMSGCFGVDRHGYGGGLALLWNSTFAVHIQSYSHHHIDADVVYEDGLLCIRNLPWLVLGDFNEITTLNEQWGRFDRNLAQMAPFHEALSNCFLQDLGYHGAAFTWSNRRNSGDLVRVRLDRCVANASWCSLFPNALVHHVVVAASDHMGLLVSMDPVQVPNNGRRKKLFQFEHMWVREVGCEDAIQEGWRLQVLGSPMYSVVQKIKQCRVCLLNWCKTQLRVTPRLTASKKARLEQLENLPMDEYQSGEVNVLRREVNVLAEKEEIFWRQRSRVSWLKEGDRNTKFYHACASQRKKANQISGLRDDQAVLQIDLLAISNIAFTGEEIRRALFQMSPSKASGPDGSVNFTNIVLITKVKNPEVMAQFRPISLCNVLYKIVSKVLVKRMKCILPRVISDSQSAFVPGRMITDNVIMAFEVLHYLKNLGVGDKS</sequence>
<proteinExistence type="predicted"/>
<dbReference type="EMBL" id="OIVN01001403">
    <property type="protein sequence ID" value="SPC93558.1"/>
    <property type="molecule type" value="Genomic_DNA"/>
</dbReference>